<comment type="function">
    <text evidence="5">An FAD-requiring monooxygenase active on some tetracycline antibiotic derivatives, which leads to their inactivation. Hydroxylates carbon 11a of tetracycline and some analogs.</text>
</comment>
<comment type="similarity">
    <text evidence="5">Belongs to the aromatic-ring hydroxylase family. TetX subfamily.</text>
</comment>
<sequence>METSKAINLLQNKEVAIVGGGPGGLTLARLLQLKGANVKVYERDFSKDARVQGAIVDLHFESGLKVIAAADLMDAFKANYMTGADQYRMLDQDGNVLLDEHSQVSELGFGDEHFRPEIDRGALRNILIAALLPDTVVWDSQFVSMAQVSDGWELRFKNGKTATAALVIGAEGYRSEIRSYVTDIKALYSGATIIQGEIDDPQKECPEIYALVENANLIAMGIGKTISVQPRGDGGLTFYASSLYPENWIKTSGIDFNNAEEVYAYLIKYYEDWNPIFFTLFKAGSHFVPRPLNYFPLDQDWDTKPNLTLMGDAAHLMPPSGEGVNTAMLDALDLSECLTSGEFQDLHSAIAAYEKRMRARAVILGKEAVEGIKDFASPSEESIQKLILQFSPNELSNDA</sequence>
<comment type="domain">
    <text evidence="5">Consists of an N-terminal FAD-binding domain with a Rossman fold and a C-terminal substrate-binding domain.</text>
</comment>
<keyword evidence="5" id="KW-0547">Nucleotide-binding</keyword>
<feature type="domain" description="FAD-binding" evidence="6">
    <location>
        <begin position="306"/>
        <end position="355"/>
    </location>
</feature>
<dbReference type="GO" id="GO:0004497">
    <property type="term" value="F:monooxygenase activity"/>
    <property type="evidence" value="ECO:0007669"/>
    <property type="project" value="UniProtKB-UniRule"/>
</dbReference>
<protein>
    <recommendedName>
        <fullName evidence="5">Flavin-dependent monooxygenase</fullName>
    </recommendedName>
    <alternativeName>
        <fullName evidence="5">TetX monooxygenase</fullName>
        <shortName evidence="5">TetX</shortName>
        <ecNumber evidence="5">1.14.13.-</ecNumber>
    </alternativeName>
</protein>
<comment type="caution">
    <text evidence="7">The sequence shown here is derived from an EMBL/GenBank/DDBJ whole genome shotgun (WGS) entry which is preliminary data.</text>
</comment>
<feature type="binding site" evidence="5">
    <location>
        <position position="312"/>
    </location>
    <ligand>
        <name>FAD</name>
        <dbReference type="ChEBI" id="CHEBI:57692"/>
    </ligand>
</feature>
<evidence type="ECO:0000256" key="2">
    <source>
        <dbReference type="ARBA" id="ARBA00022827"/>
    </source>
</evidence>
<dbReference type="InterPro" id="IPR002938">
    <property type="entry name" value="FAD-bd"/>
</dbReference>
<feature type="binding site" evidence="5">
    <location>
        <position position="50"/>
    </location>
    <ligand>
        <name>NADPH</name>
        <dbReference type="ChEBI" id="CHEBI:57783"/>
    </ligand>
</feature>
<keyword evidence="5" id="KW-0521">NADP</keyword>
<dbReference type="InterPro" id="IPR043683">
    <property type="entry name" value="TetX_monooxygenase"/>
</dbReference>
<evidence type="ECO:0000256" key="5">
    <source>
        <dbReference type="HAMAP-Rule" id="MF_00845"/>
    </source>
</evidence>
<dbReference type="AlphaFoldDB" id="A0A7W8ZKU2"/>
<dbReference type="PANTHER" id="PTHR46972:SF1">
    <property type="entry name" value="FAD DEPENDENT OXIDOREDUCTASE DOMAIN-CONTAINING PROTEIN"/>
    <property type="match status" value="1"/>
</dbReference>
<keyword evidence="3 5" id="KW-0560">Oxidoreductase</keyword>
<dbReference type="EMBL" id="JACHCE010000002">
    <property type="protein sequence ID" value="MBB5635877.1"/>
    <property type="molecule type" value="Genomic_DNA"/>
</dbReference>
<keyword evidence="5" id="KW-0963">Cytoplasm</keyword>
<comment type="cofactor">
    <cofactor evidence="5">
        <name>FAD</name>
        <dbReference type="ChEBI" id="CHEBI:57692"/>
    </cofactor>
</comment>
<dbReference type="HAMAP" id="MF_00845">
    <property type="entry name" value="TetX_monooxygenase"/>
    <property type="match status" value="1"/>
</dbReference>
<dbReference type="GO" id="GO:0071949">
    <property type="term" value="F:FAD binding"/>
    <property type="evidence" value="ECO:0007669"/>
    <property type="project" value="InterPro"/>
</dbReference>
<dbReference type="Pfam" id="PF01494">
    <property type="entry name" value="FAD_binding_3"/>
    <property type="match status" value="2"/>
</dbReference>
<dbReference type="PANTHER" id="PTHR46972">
    <property type="entry name" value="MONOOXYGENASE ASQM-RELATED"/>
    <property type="match status" value="1"/>
</dbReference>
<feature type="binding site" evidence="5">
    <location>
        <position position="120"/>
    </location>
    <ligand>
        <name>FAD</name>
        <dbReference type="ChEBI" id="CHEBI:57692"/>
    </ligand>
</feature>
<evidence type="ECO:0000313" key="7">
    <source>
        <dbReference type="EMBL" id="MBB5635877.1"/>
    </source>
</evidence>
<comment type="catalytic activity">
    <reaction evidence="5">
        <text>a tetracycline + NADPH + O2 + H(+) = an 11a-hydroxytetracycline + NADP(+) + H2O</text>
        <dbReference type="Rhea" id="RHEA:61444"/>
        <dbReference type="ChEBI" id="CHEBI:15377"/>
        <dbReference type="ChEBI" id="CHEBI:15378"/>
        <dbReference type="ChEBI" id="CHEBI:15379"/>
        <dbReference type="ChEBI" id="CHEBI:57783"/>
        <dbReference type="ChEBI" id="CHEBI:58349"/>
        <dbReference type="ChEBI" id="CHEBI:144644"/>
        <dbReference type="ChEBI" id="CHEBI:144645"/>
    </reaction>
</comment>
<evidence type="ECO:0000256" key="3">
    <source>
        <dbReference type="ARBA" id="ARBA00023002"/>
    </source>
</evidence>
<feature type="binding site" evidence="5">
    <location>
        <position position="57"/>
    </location>
    <ligand>
        <name>FAD</name>
        <dbReference type="ChEBI" id="CHEBI:57692"/>
    </ligand>
</feature>
<dbReference type="RefSeq" id="WP_183880964.1">
    <property type="nucleotide sequence ID" value="NZ_JACHCE010000002.1"/>
</dbReference>
<keyword evidence="1 5" id="KW-0285">Flavoprotein</keyword>
<keyword evidence="2 5" id="KW-0274">FAD</keyword>
<dbReference type="PRINTS" id="PR00420">
    <property type="entry name" value="RNGMNOXGNASE"/>
</dbReference>
<dbReference type="GO" id="GO:0005737">
    <property type="term" value="C:cytoplasm"/>
    <property type="evidence" value="ECO:0007669"/>
    <property type="project" value="UniProtKB-SubCell"/>
</dbReference>
<comment type="subcellular location">
    <subcellularLocation>
        <location evidence="5">Cytoplasm</location>
    </subcellularLocation>
</comment>
<dbReference type="Gene3D" id="3.50.50.60">
    <property type="entry name" value="FAD/NAD(P)-binding domain"/>
    <property type="match status" value="1"/>
</dbReference>
<dbReference type="Proteomes" id="UP000537204">
    <property type="component" value="Unassembled WGS sequence"/>
</dbReference>
<organism evidence="7 8">
    <name type="scientific">Pedobacter cryoconitis</name>
    <dbReference type="NCBI Taxonomy" id="188932"/>
    <lineage>
        <taxon>Bacteria</taxon>
        <taxon>Pseudomonadati</taxon>
        <taxon>Bacteroidota</taxon>
        <taxon>Sphingobacteriia</taxon>
        <taxon>Sphingobacteriales</taxon>
        <taxon>Sphingobacteriaceae</taxon>
        <taxon>Pedobacter</taxon>
    </lineage>
</organism>
<comment type="subunit">
    <text evidence="5">Monomer.</text>
</comment>
<dbReference type="SUPFAM" id="SSF51905">
    <property type="entry name" value="FAD/NAD(P)-binding domain"/>
    <property type="match status" value="1"/>
</dbReference>
<dbReference type="GO" id="GO:0046677">
    <property type="term" value="P:response to antibiotic"/>
    <property type="evidence" value="ECO:0007669"/>
    <property type="project" value="InterPro"/>
</dbReference>
<proteinExistence type="inferred from homology"/>
<dbReference type="EC" id="1.14.13.-" evidence="5"/>
<evidence type="ECO:0000259" key="6">
    <source>
        <dbReference type="Pfam" id="PF01494"/>
    </source>
</evidence>
<keyword evidence="4 5" id="KW-0503">Monooxygenase</keyword>
<name>A0A7W8ZKU2_9SPHI</name>
<reference evidence="7 8" key="1">
    <citation type="submission" date="2020-08" db="EMBL/GenBank/DDBJ databases">
        <title>Genomic Encyclopedia of Type Strains, Phase IV (KMG-V): Genome sequencing to study the core and pangenomes of soil and plant-associated prokaryotes.</title>
        <authorList>
            <person name="Whitman W."/>
        </authorList>
    </citation>
    <scope>NUCLEOTIDE SEQUENCE [LARGE SCALE GENOMIC DNA]</scope>
    <source>
        <strain evidence="7 8">S3M1</strain>
    </source>
</reference>
<evidence type="ECO:0000256" key="4">
    <source>
        <dbReference type="ARBA" id="ARBA00023033"/>
    </source>
</evidence>
<feature type="domain" description="FAD-binding" evidence="6">
    <location>
        <begin position="14"/>
        <end position="55"/>
    </location>
</feature>
<accession>A0A7W8ZKU2</accession>
<dbReference type="InterPro" id="IPR036188">
    <property type="entry name" value="FAD/NAD-bd_sf"/>
</dbReference>
<evidence type="ECO:0000313" key="8">
    <source>
        <dbReference type="Proteomes" id="UP000537204"/>
    </source>
</evidence>
<gene>
    <name evidence="7" type="ORF">HDE68_001765</name>
</gene>
<evidence type="ECO:0000256" key="1">
    <source>
        <dbReference type="ARBA" id="ARBA00022630"/>
    </source>
</evidence>